<name>A0A238UDQ0_9FLAO</name>
<feature type="signal peptide" evidence="1">
    <location>
        <begin position="1"/>
        <end position="18"/>
    </location>
</feature>
<dbReference type="OrthoDB" id="1068986at2"/>
<evidence type="ECO:0000313" key="2">
    <source>
        <dbReference type="EMBL" id="SNR17333.1"/>
    </source>
</evidence>
<dbReference type="KEGG" id="tje:TJEJU_3695"/>
<accession>A0A238UDQ0</accession>
<sequence>MKIQFLFLAMLCSLTTIAQDFQGKATYKTHSNMDLKISTGDKAPNSDLQKQIQERMKKMFQKTYTLNFTKSTSTYTQNKELEPAAQSGGVQVMVFGNGGGNDILYKNTTEKKYVNKTEVFSKEFLIKDKLSDAAWEMSGETKKIGKYTCYKATRTREEEQISHIMTDGETEEKKQMVTVNTVAWYTPEIPVNNGPDMFWGLPGLILEVHEGKRTIVCTEIVLNPAEKVKIKEPKGGKKVNQEEYEKIVKEKVAEMNERFRNNRGKGESINIQIGG</sequence>
<proteinExistence type="predicted"/>
<organism evidence="2 3">
    <name type="scientific">Tenacibaculum jejuense</name>
    <dbReference type="NCBI Taxonomy" id="584609"/>
    <lineage>
        <taxon>Bacteria</taxon>
        <taxon>Pseudomonadati</taxon>
        <taxon>Bacteroidota</taxon>
        <taxon>Flavobacteriia</taxon>
        <taxon>Flavobacteriales</taxon>
        <taxon>Flavobacteriaceae</taxon>
        <taxon>Tenacibaculum</taxon>
    </lineage>
</organism>
<evidence type="ECO:0000256" key="1">
    <source>
        <dbReference type="SAM" id="SignalP"/>
    </source>
</evidence>
<evidence type="ECO:0008006" key="4">
    <source>
        <dbReference type="Google" id="ProtNLM"/>
    </source>
</evidence>
<gene>
    <name evidence="2" type="ORF">TJEJU_3695</name>
</gene>
<dbReference type="Pfam" id="PF09697">
    <property type="entry name" value="Porph_ging"/>
    <property type="match status" value="1"/>
</dbReference>
<dbReference type="NCBIfam" id="TIGR01200">
    <property type="entry name" value="GLPGLI"/>
    <property type="match status" value="1"/>
</dbReference>
<evidence type="ECO:0000313" key="3">
    <source>
        <dbReference type="Proteomes" id="UP000215214"/>
    </source>
</evidence>
<protein>
    <recommendedName>
        <fullName evidence="4">GLPGLI family protein</fullName>
    </recommendedName>
</protein>
<keyword evidence="3" id="KW-1185">Reference proteome</keyword>
<dbReference type="AlphaFoldDB" id="A0A238UDQ0"/>
<dbReference type="RefSeq" id="WP_095074448.1">
    <property type="nucleotide sequence ID" value="NZ_LT899436.1"/>
</dbReference>
<reference evidence="2 3" key="1">
    <citation type="submission" date="2017-07" db="EMBL/GenBank/DDBJ databases">
        <authorList>
            <person name="Sun Z.S."/>
            <person name="Albrecht U."/>
            <person name="Echele G."/>
            <person name="Lee C.C."/>
        </authorList>
    </citation>
    <scope>NUCLEOTIDE SEQUENCE [LARGE SCALE GENOMIC DNA]</scope>
    <source>
        <strain evidence="3">type strain: KCTC 22618</strain>
    </source>
</reference>
<dbReference type="InterPro" id="IPR005901">
    <property type="entry name" value="GLPGLI"/>
</dbReference>
<feature type="chain" id="PRO_5012059637" description="GLPGLI family protein" evidence="1">
    <location>
        <begin position="19"/>
        <end position="275"/>
    </location>
</feature>
<dbReference type="EMBL" id="LT899436">
    <property type="protein sequence ID" value="SNR17333.1"/>
    <property type="molecule type" value="Genomic_DNA"/>
</dbReference>
<dbReference type="Proteomes" id="UP000215214">
    <property type="component" value="Chromosome TJEJU"/>
</dbReference>
<keyword evidence="1" id="KW-0732">Signal</keyword>